<feature type="compositionally biased region" description="Acidic residues" evidence="5">
    <location>
        <begin position="1745"/>
        <end position="1843"/>
    </location>
</feature>
<feature type="region of interest" description="Disordered" evidence="5">
    <location>
        <begin position="1190"/>
        <end position="1215"/>
    </location>
</feature>
<feature type="region of interest" description="Disordered" evidence="5">
    <location>
        <begin position="1506"/>
        <end position="2019"/>
    </location>
</feature>
<feature type="compositionally biased region" description="Basic and acidic residues" evidence="5">
    <location>
        <begin position="1870"/>
        <end position="1879"/>
    </location>
</feature>
<keyword evidence="10" id="KW-1185">Reference proteome</keyword>
<dbReference type="InterPro" id="IPR057577">
    <property type="entry name" value="Nucleoprot-TPR/MLP1_dom"/>
</dbReference>
<feature type="region of interest" description="Disordered" evidence="5">
    <location>
        <begin position="1236"/>
        <end position="1258"/>
    </location>
</feature>
<feature type="compositionally biased region" description="Gly residues" evidence="5">
    <location>
        <begin position="2007"/>
        <end position="2019"/>
    </location>
</feature>
<feature type="coiled-coil region" evidence="4">
    <location>
        <begin position="223"/>
        <end position="250"/>
    </location>
</feature>
<proteinExistence type="predicted"/>
<evidence type="ECO:0008006" key="11">
    <source>
        <dbReference type="Google" id="ProtNLM"/>
    </source>
</evidence>
<feature type="compositionally biased region" description="Basic and acidic residues" evidence="5">
    <location>
        <begin position="1850"/>
        <end position="1863"/>
    </location>
</feature>
<feature type="compositionally biased region" description="Polar residues" evidence="5">
    <location>
        <begin position="334"/>
        <end position="349"/>
    </location>
</feature>
<feature type="compositionally biased region" description="Low complexity" evidence="5">
    <location>
        <begin position="1721"/>
        <end position="1738"/>
    </location>
</feature>
<evidence type="ECO:0000256" key="1">
    <source>
        <dbReference type="ARBA" id="ARBA00004123"/>
    </source>
</evidence>
<feature type="coiled-coil region" evidence="4">
    <location>
        <begin position="276"/>
        <end position="321"/>
    </location>
</feature>
<dbReference type="InterPro" id="IPR012929">
    <property type="entry name" value="Nucleoprot-TPR/MLP1-2_dom"/>
</dbReference>
<feature type="region of interest" description="Disordered" evidence="5">
    <location>
        <begin position="333"/>
        <end position="353"/>
    </location>
</feature>
<feature type="compositionally biased region" description="Basic and acidic residues" evidence="5">
    <location>
        <begin position="1236"/>
        <end position="1248"/>
    </location>
</feature>
<evidence type="ECO:0000259" key="6">
    <source>
        <dbReference type="Pfam" id="PF07926"/>
    </source>
</evidence>
<protein>
    <recommendedName>
        <fullName evidence="11">Nucleoprotein TPR</fullName>
    </recommendedName>
</protein>
<organism evidence="9 10">
    <name type="scientific">Coccomyxa viridis</name>
    <dbReference type="NCBI Taxonomy" id="1274662"/>
    <lineage>
        <taxon>Eukaryota</taxon>
        <taxon>Viridiplantae</taxon>
        <taxon>Chlorophyta</taxon>
        <taxon>core chlorophytes</taxon>
        <taxon>Trebouxiophyceae</taxon>
        <taxon>Trebouxiophyceae incertae sedis</taxon>
        <taxon>Coccomyxaceae</taxon>
        <taxon>Coccomyxa</taxon>
    </lineage>
</organism>
<comment type="subcellular location">
    <subcellularLocation>
        <location evidence="1">Nucleus</location>
    </subcellularLocation>
</comment>
<evidence type="ECO:0000256" key="5">
    <source>
        <dbReference type="SAM" id="MobiDB-lite"/>
    </source>
</evidence>
<feature type="coiled-coil region" evidence="4">
    <location>
        <begin position="775"/>
        <end position="919"/>
    </location>
</feature>
<reference evidence="9 10" key="1">
    <citation type="submission" date="2023-10" db="EMBL/GenBank/DDBJ databases">
        <authorList>
            <person name="Maclean D."/>
            <person name="Macfadyen A."/>
        </authorList>
    </citation>
    <scope>NUCLEOTIDE SEQUENCE [LARGE SCALE GENOMIC DNA]</scope>
</reference>
<feature type="coiled-coil region" evidence="4">
    <location>
        <begin position="381"/>
        <end position="467"/>
    </location>
</feature>
<accession>A0AAV1HSI5</accession>
<evidence type="ECO:0000313" key="9">
    <source>
        <dbReference type="EMBL" id="CAK0736057.1"/>
    </source>
</evidence>
<keyword evidence="2 4" id="KW-0175">Coiled coil</keyword>
<dbReference type="Pfam" id="PF25481">
    <property type="entry name" value="Nucleoprot-TPR"/>
    <property type="match status" value="1"/>
</dbReference>
<feature type="compositionally biased region" description="Low complexity" evidence="5">
    <location>
        <begin position="1556"/>
        <end position="1565"/>
    </location>
</feature>
<evidence type="ECO:0000256" key="4">
    <source>
        <dbReference type="SAM" id="Coils"/>
    </source>
</evidence>
<feature type="compositionally biased region" description="Basic and acidic residues" evidence="5">
    <location>
        <begin position="1988"/>
        <end position="2006"/>
    </location>
</feature>
<feature type="domain" description="NUA/TPR/MLP1-2-like" evidence="8">
    <location>
        <begin position="434"/>
        <end position="537"/>
    </location>
</feature>
<feature type="region of interest" description="Disordered" evidence="5">
    <location>
        <begin position="472"/>
        <end position="492"/>
    </location>
</feature>
<dbReference type="Pfam" id="PF07926">
    <property type="entry name" value="TPR_MLP1_2"/>
    <property type="match status" value="1"/>
</dbReference>
<dbReference type="Pfam" id="PF25785">
    <property type="entry name" value="TPR"/>
    <property type="match status" value="1"/>
</dbReference>
<dbReference type="InterPro" id="IPR057974">
    <property type="entry name" value="NUA/TPR/MLP1-2-like_dom"/>
</dbReference>
<feature type="compositionally biased region" description="Polar residues" evidence="5">
    <location>
        <begin position="1190"/>
        <end position="1201"/>
    </location>
</feature>
<dbReference type="Proteomes" id="UP001314263">
    <property type="component" value="Unassembled WGS sequence"/>
</dbReference>
<dbReference type="PANTHER" id="PTHR18898">
    <property type="entry name" value="NUCLEOPROTEIN TPR-RELATED"/>
    <property type="match status" value="1"/>
</dbReference>
<dbReference type="GO" id="GO:0006606">
    <property type="term" value="P:protein import into nucleus"/>
    <property type="evidence" value="ECO:0007669"/>
    <property type="project" value="InterPro"/>
</dbReference>
<feature type="coiled-coil region" evidence="4">
    <location>
        <begin position="1156"/>
        <end position="1190"/>
    </location>
</feature>
<feature type="coiled-coil region" evidence="4">
    <location>
        <begin position="617"/>
        <end position="735"/>
    </location>
</feature>
<comment type="caution">
    <text evidence="9">The sequence shown here is derived from an EMBL/GenBank/DDBJ whole genome shotgun (WGS) entry which is preliminary data.</text>
</comment>
<name>A0AAV1HSI5_9CHLO</name>
<feature type="domain" description="Nucleoprotein TPR/MLP1-2" evidence="6">
    <location>
        <begin position="1004"/>
        <end position="1128"/>
    </location>
</feature>
<feature type="compositionally biased region" description="Low complexity" evidence="5">
    <location>
        <begin position="1596"/>
        <end position="1619"/>
    </location>
</feature>
<feature type="region of interest" description="Disordered" evidence="5">
    <location>
        <begin position="984"/>
        <end position="1016"/>
    </location>
</feature>
<evidence type="ECO:0000259" key="8">
    <source>
        <dbReference type="Pfam" id="PF25785"/>
    </source>
</evidence>
<feature type="region of interest" description="Disordered" evidence="5">
    <location>
        <begin position="586"/>
        <end position="611"/>
    </location>
</feature>
<feature type="coiled-coil region" evidence="4">
    <location>
        <begin position="1391"/>
        <end position="1496"/>
    </location>
</feature>
<gene>
    <name evidence="9" type="ORF">CVIRNUC_000684</name>
</gene>
<dbReference type="PANTHER" id="PTHR18898:SF2">
    <property type="entry name" value="NUCLEOPROTEIN TPR"/>
    <property type="match status" value="1"/>
</dbReference>
<dbReference type="GO" id="GO:0006406">
    <property type="term" value="P:mRNA export from nucleus"/>
    <property type="evidence" value="ECO:0007669"/>
    <property type="project" value="TreeGrafter"/>
</dbReference>
<dbReference type="GO" id="GO:0017056">
    <property type="term" value="F:structural constituent of nuclear pore"/>
    <property type="evidence" value="ECO:0007669"/>
    <property type="project" value="TreeGrafter"/>
</dbReference>
<dbReference type="EMBL" id="CAUYUE010000001">
    <property type="protein sequence ID" value="CAK0736057.1"/>
    <property type="molecule type" value="Genomic_DNA"/>
</dbReference>
<feature type="domain" description="Nucleoprotein TPR/MPL1" evidence="7">
    <location>
        <begin position="148"/>
        <end position="225"/>
    </location>
</feature>
<sequence length="2019" mass="220866">MEARIEELEAQLRDVQAQAEAGAINAEQAGQAMERRYTALAEEQGQLAAGKEKLSSEKQALMEELRDCKVESTKLQASLFEKDTLLQRKDIEIEALTADKRSLTKLLQQRDAEIDDLHKRHRQSLDKIVVLSDANAVLDAAAHEAKAAQSRTQQEKVKIDQNMEVLKSHNTWLEEELSTKTEAVQQERRSVASQMVQLQQKIGTSEDRILFLETSEQRLKNCVSQLERSLELAQQHLKVAKDEVSTKEQEFHRELATARKLAQLYKEADGEKGKKVTELEGIITELQKHLKDMEEVQRELLGQAEARVEKAESEATTERTQRKRIMEAAANGTLPLSATSPGEQNTPSPGGQVLSHTELYVKYVDATQQSRQERTYRHRTEVLLEQVMQDLEAKAEVVKEQARTHNQVVDAYERINASLQLANSENHMYKTRIVQLEAEAKRDASQRRQLQHSIQDLSRQVTALVSQVQDLQGGRQPRGGMRSPMLPSPQASSALVTSDDVISDRLVSFHDIQSLQQRNLELLSVVRQLGSEKENEAAAMQAAKEEERKHVEEELSAIQAENARVQSLFEQVVRQRDLFKRLLDEAGAPSNSQPGQLSLPAPEGQATARAEDGADYKALHQDALKELEAARAEASEHRNMLREDAAKAREDANAGRAEAARMRNEAAYERERCQRLQEQLSDSLKQVDGLTQSNTKYQVLVNDLQQKLSNLDAESLAARDKARQMEAKASSLESEKALLVTAEQRQACMIGELSAEKHRLLAQSQVEQKTLADSEAEYAAERARLNAEVARLERDLAGLQRERADEDRHLRAAVLESQAAAERAESRAKRAEEALERVRGDAEAAAQRAASAEVKLQVLQRAVQQAEERAATLEMRAQSRTGMVDRSDNNMPATAGSREADLDNQIKHLREELTCAQETAAAAQGHSKQYESLARSSDEAVKAMQSQLEKTKADYDKRLQDLKDEAEGLRTVIAELQAAKAELESKQRSAEGSLQEARDEAAQKVRQAQAEAEEKRKDIQSLHVRIARQDADIKQLTSQYRYAQQNYERQVVEHAAAVNKLNAVEVASNAADHRLRQVRDDILAAQQAKDKAEADLAKERAEGEAKVQSVEARLNSLEEQNRLLHTQLAGSAENAEGSRGSSGETSQVILYLRKQNEVLSTELQLAEQAAARLRSEATIAKRAADQASAQLISQMEQSRQSQRTESDHRASMAQQEQINLLRESNQALRSDYERAKNLAERQRQRADQAESAAEPLRHSIRQLNAGVEAKAEEIRVATQSAQQWEKRAQQLQQKYGKVDLAEHQRVQEELRSARAELSQKGAEGTAQLAAAQEKLKKLQAENNLNCQQMKIAKNHLAIINPGNKKTPRAFRDEYERLVKESVALKATAEGSQEAAKAHAKALSEIEQLKKKIAALEKEVATAKELNEKLKGEITRLEGQAQREKAQSLRALQSEGKRQKGQVDAALARATAAESEVATLRQAQQALQRELEVCRREAIPLPQVAAKVSEEPAPHQAEPAVPAVTQQEPAHHSAEEDDSAHPAATGQATQMEEDEPLAAAGALPEEAPSHPVQINPATEAPLHPQVQEQSEEPAQPSPAELSAEPQPAAAEAEGGTQALELQELPGLQATAQPFVPSSPARVSQTGAADAPADAPRSSAAPPSTGMDPKALRAMLMANRGKLPAARSNPEPPAPVAPAGDEAARKRGAEDTDGPSSKRTRTASEPEAAANALLEELAAEQGHEQAPTDEEAPPGEGNEEEMEDYAGEEGQEGEEDAEDEEEAELEDGEEGEEAAYEEEEGDGLDAEEPEGEQDEEIEDDNEHVAEEPEEGPTEEGPEEKADDDTTPAPAEVEEKGTSEEAKAEVLADPAETAEKVEEKATEAGQTEDATAPQTSSGGQSPALSGGTPTRPADTPASGQQGKSKPKAAIVWRPPQASKEPIQKVGPTRAATPAGKGTARGAIPAARGRGHAPSLAQSPLLGQATPGRGRGRGEGRGSDRGRRSAEKGRGAGPTQGSGGPAE</sequence>
<dbReference type="GO" id="GO:0005643">
    <property type="term" value="C:nuclear pore"/>
    <property type="evidence" value="ECO:0007669"/>
    <property type="project" value="TreeGrafter"/>
</dbReference>
<evidence type="ECO:0000259" key="7">
    <source>
        <dbReference type="Pfam" id="PF25481"/>
    </source>
</evidence>
<keyword evidence="3" id="KW-0539">Nucleus</keyword>
<feature type="compositionally biased region" description="Polar residues" evidence="5">
    <location>
        <begin position="1885"/>
        <end position="1900"/>
    </location>
</feature>
<feature type="compositionally biased region" description="Low complexity" evidence="5">
    <location>
        <begin position="1646"/>
        <end position="1662"/>
    </location>
</feature>
<evidence type="ECO:0000313" key="10">
    <source>
        <dbReference type="Proteomes" id="UP001314263"/>
    </source>
</evidence>
<feature type="coiled-coil region" evidence="4">
    <location>
        <begin position="526"/>
        <end position="568"/>
    </location>
</feature>
<evidence type="ECO:0000256" key="3">
    <source>
        <dbReference type="ARBA" id="ARBA00023242"/>
    </source>
</evidence>
<evidence type="ECO:0000256" key="2">
    <source>
        <dbReference type="ARBA" id="ARBA00023054"/>
    </source>
</evidence>
<feature type="coiled-coil region" evidence="4">
    <location>
        <begin position="1075"/>
        <end position="1127"/>
    </location>
</feature>